<dbReference type="InterPro" id="IPR017455">
    <property type="entry name" value="Znf_FYVE-rel"/>
</dbReference>
<reference evidence="6" key="1">
    <citation type="submission" date="2016-11" db="UniProtKB">
        <authorList>
            <consortium name="WormBaseParasite"/>
        </authorList>
    </citation>
    <scope>IDENTIFICATION</scope>
    <source>
        <strain evidence="6">pt0022</strain>
    </source>
</reference>
<dbReference type="InterPro" id="IPR011011">
    <property type="entry name" value="Znf_FYVE_PHD"/>
</dbReference>
<evidence type="ECO:0000313" key="6">
    <source>
        <dbReference type="WBParaSite" id="maker-PairedContig_212-snap-gene-1.18-mRNA-1"/>
    </source>
</evidence>
<dbReference type="InterPro" id="IPR013083">
    <property type="entry name" value="Znf_RING/FYVE/PHD"/>
</dbReference>
<evidence type="ECO:0000256" key="1">
    <source>
        <dbReference type="ARBA" id="ARBA00022723"/>
    </source>
</evidence>
<name>A0A1I8EHZ3_WUCBA</name>
<dbReference type="InterPro" id="IPR000306">
    <property type="entry name" value="Znf_FYVE"/>
</dbReference>
<evidence type="ECO:0000256" key="3">
    <source>
        <dbReference type="ARBA" id="ARBA00022833"/>
    </source>
</evidence>
<dbReference type="InterPro" id="IPR036531">
    <property type="entry name" value="Rbsn_Rab-bd_sf"/>
</dbReference>
<dbReference type="PROSITE" id="PS00028">
    <property type="entry name" value="ZINC_FINGER_C2H2_1"/>
    <property type="match status" value="1"/>
</dbReference>
<dbReference type="AlphaFoldDB" id="A0A1I8EHZ3"/>
<dbReference type="InterPro" id="IPR052727">
    <property type="entry name" value="Rab4/Rab5_effector"/>
</dbReference>
<protein>
    <submittedName>
        <fullName evidence="6">FYVE-type domain-containing protein</fullName>
    </submittedName>
</protein>
<dbReference type="PROSITE" id="PS50178">
    <property type="entry name" value="ZF_FYVE"/>
    <property type="match status" value="1"/>
</dbReference>
<evidence type="ECO:0000256" key="4">
    <source>
        <dbReference type="PROSITE-ProRule" id="PRU00091"/>
    </source>
</evidence>
<keyword evidence="3" id="KW-0862">Zinc</keyword>
<evidence type="ECO:0000259" key="5">
    <source>
        <dbReference type="PROSITE" id="PS50178"/>
    </source>
</evidence>
<organism evidence="6">
    <name type="scientific">Wuchereria bancrofti</name>
    <dbReference type="NCBI Taxonomy" id="6293"/>
    <lineage>
        <taxon>Eukaryota</taxon>
        <taxon>Metazoa</taxon>
        <taxon>Ecdysozoa</taxon>
        <taxon>Nematoda</taxon>
        <taxon>Chromadorea</taxon>
        <taxon>Rhabditida</taxon>
        <taxon>Spirurina</taxon>
        <taxon>Spiruromorpha</taxon>
        <taxon>Filarioidea</taxon>
        <taxon>Onchocercidae</taxon>
        <taxon>Wuchereria</taxon>
    </lineage>
</organism>
<dbReference type="SUPFAM" id="SSF57903">
    <property type="entry name" value="FYVE/PHD zinc finger"/>
    <property type="match status" value="1"/>
</dbReference>
<dbReference type="SMART" id="SM00064">
    <property type="entry name" value="FYVE"/>
    <property type="match status" value="1"/>
</dbReference>
<proteinExistence type="predicted"/>
<dbReference type="WBParaSite" id="maker-PairedContig_212-snap-gene-1.18-mRNA-1">
    <property type="protein sequence ID" value="maker-PairedContig_212-snap-gene-1.18-mRNA-1"/>
    <property type="gene ID" value="maker-PairedContig_212-snap-gene-1.18"/>
</dbReference>
<dbReference type="InterPro" id="IPR013087">
    <property type="entry name" value="Znf_C2H2_type"/>
</dbReference>
<accession>A0A1I8EHZ3</accession>
<keyword evidence="1" id="KW-0479">Metal-binding</keyword>
<dbReference type="Gene3D" id="3.30.40.10">
    <property type="entry name" value="Zinc/RING finger domain, C3HC4 (zinc finger)"/>
    <property type="match status" value="1"/>
</dbReference>
<sequence>MDMGNDDTDNLGGAFRQGFLCPFCMQDLGDLVTLHVHVEKHHPKSAPADYSLDHFKGIFDKAKQKISHIDAFFLIGDANSSNGGAAAVSRSVSSMANGRVEKLSHATHAFTFFQDLGITRSHTNFYLKCRSPCINDAAVKTNSLIIRLDKLINQCPSDSNKRKAFERETVPWVTDRDVLRCRTCSMKFSLTKRRHHCRLCGEIICHACSKFLAFVDARKLTNPAFAAQLLEEINSSETNISEEPLSCLSRSTSVTEAIKQVISSESLQSVRLKGEKLFSSTLSLVKRDGTEISLASLLQQDENEHLRICTECKILLDVRNEKMEMLTSPPMLVVLYERLCSLFHDAEKLASSYARISESLSSSMVFSRGETMYTLESAIQLRNRLIQLQREIDSVSSRVEKHYVTGGNTSGRCTSREQVIRKNIRDFALQILQQLVTQMNLHPTEDRYNELLEKRRADIRHRIDMERKRNAIILKCSPYALQPSTSNPGFGSHLSETEVVQQNLKSYLKESVSFSGIVSGCEDYGWTPSRMLLHTNPFIEEEEKADPLEEQIFIIKGYLKQAVEDSRLEEVEILERNLCDLEHEIEKLNKNTSVQTKGVVDKKYGVKLCVIQMNMKSHLYAYIYFVELE</sequence>
<feature type="domain" description="FYVE-type" evidence="5">
    <location>
        <begin position="175"/>
        <end position="209"/>
    </location>
</feature>
<dbReference type="Pfam" id="PF01363">
    <property type="entry name" value="FYVE"/>
    <property type="match status" value="1"/>
</dbReference>
<dbReference type="InterPro" id="IPR021565">
    <property type="entry name" value="Rbsn_Rab-bd"/>
</dbReference>
<keyword evidence="2 4" id="KW-0863">Zinc-finger</keyword>
<dbReference type="PANTHER" id="PTHR13510:SF44">
    <property type="entry name" value="RABENOSYN-5"/>
    <property type="match status" value="1"/>
</dbReference>
<dbReference type="SUPFAM" id="SSF140125">
    <property type="entry name" value="Rabenosyn-5 Rab-binding domain-like"/>
    <property type="match status" value="1"/>
</dbReference>
<dbReference type="STRING" id="6293.A0A1I8EHZ3"/>
<dbReference type="Pfam" id="PF11464">
    <property type="entry name" value="Rbsn"/>
    <property type="match status" value="1"/>
</dbReference>
<evidence type="ECO:0000256" key="2">
    <source>
        <dbReference type="ARBA" id="ARBA00022771"/>
    </source>
</evidence>
<dbReference type="GO" id="GO:0008270">
    <property type="term" value="F:zinc ion binding"/>
    <property type="evidence" value="ECO:0007669"/>
    <property type="project" value="UniProtKB-KW"/>
</dbReference>
<dbReference type="Gene3D" id="4.10.860.20">
    <property type="entry name" value="Rabenosyn, Rab binding domain"/>
    <property type="match status" value="1"/>
</dbReference>
<dbReference type="PANTHER" id="PTHR13510">
    <property type="entry name" value="FYVE-FINGER-CONTAINING RAB5 EFFECTOR PROTEIN RABENOSYN-5-RELATED"/>
    <property type="match status" value="1"/>
</dbReference>